<evidence type="ECO:0000313" key="2">
    <source>
        <dbReference type="EMBL" id="CAB4903218.1"/>
    </source>
</evidence>
<evidence type="ECO:0000256" key="1">
    <source>
        <dbReference type="SAM" id="MobiDB-lite"/>
    </source>
</evidence>
<protein>
    <submittedName>
        <fullName evidence="2">Unannotated protein</fullName>
    </submittedName>
</protein>
<sequence>MTEQPFPSPPGRDPGQSVASFLEGFAAWLAGDARPAIAAQADRLRAVPAGPRGGEELALVLRHLETLVLELDALARAIAAEPRTSDGLGLEPLLSAAADRCGETRELMSRARRLLDGPGRPAAAPEGCGSRPE</sequence>
<dbReference type="EMBL" id="CAFBMK010000026">
    <property type="protein sequence ID" value="CAB4903218.1"/>
    <property type="molecule type" value="Genomic_DNA"/>
</dbReference>
<dbReference type="AlphaFoldDB" id="A0A6J7G9P2"/>
<reference evidence="2" key="1">
    <citation type="submission" date="2020-05" db="EMBL/GenBank/DDBJ databases">
        <authorList>
            <person name="Chiriac C."/>
            <person name="Salcher M."/>
            <person name="Ghai R."/>
            <person name="Kavagutti S V."/>
        </authorList>
    </citation>
    <scope>NUCLEOTIDE SEQUENCE</scope>
</reference>
<proteinExistence type="predicted"/>
<feature type="region of interest" description="Disordered" evidence="1">
    <location>
        <begin position="112"/>
        <end position="133"/>
    </location>
</feature>
<name>A0A6J7G9P2_9ZZZZ</name>
<organism evidence="2">
    <name type="scientific">freshwater metagenome</name>
    <dbReference type="NCBI Taxonomy" id="449393"/>
    <lineage>
        <taxon>unclassified sequences</taxon>
        <taxon>metagenomes</taxon>
        <taxon>ecological metagenomes</taxon>
    </lineage>
</organism>
<accession>A0A6J7G9P2</accession>
<gene>
    <name evidence="2" type="ORF">UFOPK3564_00711</name>
</gene>